<keyword evidence="5 6" id="KW-0472">Membrane</keyword>
<evidence type="ECO:0000256" key="5">
    <source>
        <dbReference type="ARBA" id="ARBA00023136"/>
    </source>
</evidence>
<keyword evidence="9" id="KW-1185">Reference proteome</keyword>
<gene>
    <name evidence="8" type="ORF">SEMRO_361_G126650.1</name>
</gene>
<dbReference type="Pfam" id="PF03134">
    <property type="entry name" value="TB2_DP1_HVA22"/>
    <property type="match status" value="2"/>
</dbReference>
<evidence type="ECO:0000256" key="2">
    <source>
        <dbReference type="ARBA" id="ARBA00008573"/>
    </source>
</evidence>
<proteinExistence type="inferred from homology"/>
<keyword evidence="3 6" id="KW-0812">Transmembrane</keyword>
<comment type="caution">
    <text evidence="8">The sequence shown here is derived from an EMBL/GenBank/DDBJ whole genome shotgun (WGS) entry which is preliminary data.</text>
</comment>
<evidence type="ECO:0000256" key="1">
    <source>
        <dbReference type="ARBA" id="ARBA00004141"/>
    </source>
</evidence>
<keyword evidence="4 6" id="KW-1133">Transmembrane helix</keyword>
<comment type="subcellular location">
    <subcellularLocation>
        <location evidence="1">Membrane</location>
        <topology evidence="1">Multi-pass membrane protein</topology>
    </subcellularLocation>
</comment>
<comment type="similarity">
    <text evidence="2">Belongs to the DP1 family.</text>
</comment>
<accession>A0A9N8DX80</accession>
<evidence type="ECO:0000313" key="8">
    <source>
        <dbReference type="EMBL" id="CAB9508814.1"/>
    </source>
</evidence>
<evidence type="ECO:0000256" key="6">
    <source>
        <dbReference type="SAM" id="Phobius"/>
    </source>
</evidence>
<feature type="chain" id="PRO_5040475354" evidence="7">
    <location>
        <begin position="27"/>
        <end position="429"/>
    </location>
</feature>
<feature type="transmembrane region" description="Helical" evidence="6">
    <location>
        <begin position="328"/>
        <end position="345"/>
    </location>
</feature>
<evidence type="ECO:0000256" key="4">
    <source>
        <dbReference type="ARBA" id="ARBA00022989"/>
    </source>
</evidence>
<dbReference type="AlphaFoldDB" id="A0A9N8DX80"/>
<feature type="transmembrane region" description="Helical" evidence="6">
    <location>
        <begin position="89"/>
        <end position="106"/>
    </location>
</feature>
<name>A0A9N8DX80_9STRA</name>
<protein>
    <submittedName>
        <fullName evidence="8">Protein YOP1</fullName>
    </submittedName>
</protein>
<evidence type="ECO:0000313" key="9">
    <source>
        <dbReference type="Proteomes" id="UP001153069"/>
    </source>
</evidence>
<feature type="transmembrane region" description="Helical" evidence="6">
    <location>
        <begin position="127"/>
        <end position="149"/>
    </location>
</feature>
<dbReference type="EMBL" id="CAICTM010000360">
    <property type="protein sequence ID" value="CAB9508814.1"/>
    <property type="molecule type" value="Genomic_DNA"/>
</dbReference>
<sequence length="429" mass="47467">MLGLMKPPTILSLLLLLLLSSSLTAALPSPKPFLASTFANRRSHETPNLLLLRGGSLADTNKKSGITRGGADVDKSETWNMSDIQSQDLVYLGIYGIAMAAVFLYCRNFTRSGGLAAKWITDYLPDPYATIIMHGAFFVLGLVVPSVILPPGLRRLLFSPQSVALVGTVFPAYESVRAAVTDGGADDRTWLMYWVIHGIFQYSTDFMDQLALKSQVVFKYWHTFEVLATLWLLLPITDGSTLVYKTVAKPYLVPVVEPIKKYCEGWIATLAITTINASYIWWFSFIFMSLPAMVKRVACLSVGTIFPVAATIMALTTTKDVGKETMKWLTYWPCFGLLNLGMIGVEKFIGSFKGLYVAVLAANLYLMLPMTDGSTLVFREVLVPLFNQRELLLLRDAKSLAADFLKHIPDDRKEEVLAAASEAFAVPKE</sequence>
<feature type="transmembrane region" description="Helical" evidence="6">
    <location>
        <begin position="293"/>
        <end position="316"/>
    </location>
</feature>
<reference evidence="8" key="1">
    <citation type="submission" date="2020-06" db="EMBL/GenBank/DDBJ databases">
        <authorList>
            <consortium name="Plant Systems Biology data submission"/>
        </authorList>
    </citation>
    <scope>NUCLEOTIDE SEQUENCE</scope>
    <source>
        <strain evidence="8">D6</strain>
    </source>
</reference>
<dbReference type="Proteomes" id="UP001153069">
    <property type="component" value="Unassembled WGS sequence"/>
</dbReference>
<feature type="signal peptide" evidence="7">
    <location>
        <begin position="1"/>
        <end position="26"/>
    </location>
</feature>
<feature type="transmembrane region" description="Helical" evidence="6">
    <location>
        <begin position="265"/>
        <end position="287"/>
    </location>
</feature>
<dbReference type="PANTHER" id="PTHR12300:SF161">
    <property type="entry name" value="RECEPTOR EXPRESSION-ENHANCING PROTEIN"/>
    <property type="match status" value="1"/>
</dbReference>
<dbReference type="GO" id="GO:0016020">
    <property type="term" value="C:membrane"/>
    <property type="evidence" value="ECO:0007669"/>
    <property type="project" value="UniProtKB-SubCell"/>
</dbReference>
<dbReference type="InterPro" id="IPR004345">
    <property type="entry name" value="TB2_DP1_HVA22"/>
</dbReference>
<dbReference type="PANTHER" id="PTHR12300">
    <property type="entry name" value="HVA22-LIKE PROTEINS"/>
    <property type="match status" value="1"/>
</dbReference>
<dbReference type="OrthoDB" id="10009287at2759"/>
<organism evidence="8 9">
    <name type="scientific">Seminavis robusta</name>
    <dbReference type="NCBI Taxonomy" id="568900"/>
    <lineage>
        <taxon>Eukaryota</taxon>
        <taxon>Sar</taxon>
        <taxon>Stramenopiles</taxon>
        <taxon>Ochrophyta</taxon>
        <taxon>Bacillariophyta</taxon>
        <taxon>Bacillariophyceae</taxon>
        <taxon>Bacillariophycidae</taxon>
        <taxon>Naviculales</taxon>
        <taxon>Naviculaceae</taxon>
        <taxon>Seminavis</taxon>
    </lineage>
</organism>
<feature type="transmembrane region" description="Helical" evidence="6">
    <location>
        <begin position="351"/>
        <end position="368"/>
    </location>
</feature>
<evidence type="ECO:0000256" key="7">
    <source>
        <dbReference type="SAM" id="SignalP"/>
    </source>
</evidence>
<evidence type="ECO:0000256" key="3">
    <source>
        <dbReference type="ARBA" id="ARBA00022692"/>
    </source>
</evidence>
<keyword evidence="7" id="KW-0732">Signal</keyword>